<evidence type="ECO:0000313" key="4">
    <source>
        <dbReference type="Proteomes" id="UP000522688"/>
    </source>
</evidence>
<evidence type="ECO:0000313" key="3">
    <source>
        <dbReference type="Proteomes" id="UP000321154"/>
    </source>
</evidence>
<dbReference type="PANTHER" id="PTHR30283:SF4">
    <property type="entry name" value="PEROXIDE STRESS RESISTANCE PROTEIN YAAA"/>
    <property type="match status" value="1"/>
</dbReference>
<dbReference type="EMBL" id="BJUV01000001">
    <property type="protein sequence ID" value="GEK81720.1"/>
    <property type="molecule type" value="Genomic_DNA"/>
</dbReference>
<comment type="caution">
    <text evidence="2">The sequence shown here is derived from an EMBL/GenBank/DDBJ whole genome shotgun (WGS) entry which is preliminary data.</text>
</comment>
<keyword evidence="3" id="KW-1185">Reference proteome</keyword>
<dbReference type="GO" id="GO:0033194">
    <property type="term" value="P:response to hydroperoxide"/>
    <property type="evidence" value="ECO:0007669"/>
    <property type="project" value="TreeGrafter"/>
</dbReference>
<dbReference type="Proteomes" id="UP000321154">
    <property type="component" value="Unassembled WGS sequence"/>
</dbReference>
<dbReference type="OrthoDB" id="3210767at2"/>
<protein>
    <submittedName>
        <fullName evidence="1">Peroxide stress protein YaaA</fullName>
    </submittedName>
</protein>
<organism evidence="2 4">
    <name type="scientific">Frigoribacterium faeni</name>
    <dbReference type="NCBI Taxonomy" id="145483"/>
    <lineage>
        <taxon>Bacteria</taxon>
        <taxon>Bacillati</taxon>
        <taxon>Actinomycetota</taxon>
        <taxon>Actinomycetes</taxon>
        <taxon>Micrococcales</taxon>
        <taxon>Microbacteriaceae</taxon>
        <taxon>Frigoribacterium</taxon>
    </lineage>
</organism>
<dbReference type="PANTHER" id="PTHR30283">
    <property type="entry name" value="PEROXIDE STRESS RESPONSE PROTEIN YAAA"/>
    <property type="match status" value="1"/>
</dbReference>
<dbReference type="Pfam" id="PF03883">
    <property type="entry name" value="H2O2_YaaD"/>
    <property type="match status" value="1"/>
</dbReference>
<proteinExistence type="predicted"/>
<evidence type="ECO:0000313" key="1">
    <source>
        <dbReference type="EMBL" id="GEK81720.1"/>
    </source>
</evidence>
<gene>
    <name evidence="2" type="ORF">FB463_000787</name>
    <name evidence="1" type="ORF">FFA01_00290</name>
</gene>
<dbReference type="InterPro" id="IPR005583">
    <property type="entry name" value="YaaA"/>
</dbReference>
<reference evidence="1 3" key="1">
    <citation type="submission" date="2019-07" db="EMBL/GenBank/DDBJ databases">
        <title>Whole genome shotgun sequence of Frigoribacterium faeni NBRC 103066.</title>
        <authorList>
            <person name="Hosoyama A."/>
            <person name="Uohara A."/>
            <person name="Ohji S."/>
            <person name="Ichikawa N."/>
        </authorList>
    </citation>
    <scope>NUCLEOTIDE SEQUENCE [LARGE SCALE GENOMIC DNA]</scope>
    <source>
        <strain evidence="1 3">NBRC 103066</strain>
    </source>
</reference>
<accession>A0A7W3PI18</accession>
<dbReference type="EMBL" id="JACGWW010000001">
    <property type="protein sequence ID" value="MBA8812563.1"/>
    <property type="molecule type" value="Genomic_DNA"/>
</dbReference>
<reference evidence="2 4" key="2">
    <citation type="submission" date="2020-07" db="EMBL/GenBank/DDBJ databases">
        <title>Sequencing the genomes of 1000 actinobacteria strains.</title>
        <authorList>
            <person name="Klenk H.-P."/>
        </authorList>
    </citation>
    <scope>NUCLEOTIDE SEQUENCE [LARGE SCALE GENOMIC DNA]</scope>
    <source>
        <strain evidence="2 4">DSM 10309</strain>
    </source>
</reference>
<dbReference type="Proteomes" id="UP000522688">
    <property type="component" value="Unassembled WGS sequence"/>
</dbReference>
<evidence type="ECO:0000313" key="2">
    <source>
        <dbReference type="EMBL" id="MBA8812563.1"/>
    </source>
</evidence>
<sequence length="261" mass="27934">MLFLLPPSETKLDGGSGVSGLSLGDLSFPELTGVRQDVIARLTTLARDPEAARAALKLGPRQLQEIDRDLVVESSPTMPALARYTGVLFDPIDAASLTDSQWEWARRHIVIHSALFGPVRAGDAIPAYRLSHDSRLPGASLKSTWRDDVAAVLQATGEFVVDLRSEGYVALGPLGSRSTYVRVVSGDAGGRRALNHFNKKSKGLFVAALLADRPELSTLDDLLVWARMRGIVLEAGAETLLVSESVLAEPGAQRTGTGPSR</sequence>
<name>A0A7W3PI18_9MICO</name>
<dbReference type="RefSeq" id="WP_146851701.1">
    <property type="nucleotide sequence ID" value="NZ_BAAAHR010000002.1"/>
</dbReference>
<dbReference type="GO" id="GO:0005829">
    <property type="term" value="C:cytosol"/>
    <property type="evidence" value="ECO:0007669"/>
    <property type="project" value="TreeGrafter"/>
</dbReference>
<dbReference type="AlphaFoldDB" id="A0A7W3PI18"/>